<protein>
    <submittedName>
        <fullName evidence="1">Uncharacterized protein</fullName>
    </submittedName>
</protein>
<evidence type="ECO:0000313" key="2">
    <source>
        <dbReference type="Proteomes" id="UP001239994"/>
    </source>
</evidence>
<organism evidence="1 2">
    <name type="scientific">Electrophorus voltai</name>
    <dbReference type="NCBI Taxonomy" id="2609070"/>
    <lineage>
        <taxon>Eukaryota</taxon>
        <taxon>Metazoa</taxon>
        <taxon>Chordata</taxon>
        <taxon>Craniata</taxon>
        <taxon>Vertebrata</taxon>
        <taxon>Euteleostomi</taxon>
        <taxon>Actinopterygii</taxon>
        <taxon>Neopterygii</taxon>
        <taxon>Teleostei</taxon>
        <taxon>Ostariophysi</taxon>
        <taxon>Gymnotiformes</taxon>
        <taxon>Gymnotoidei</taxon>
        <taxon>Gymnotidae</taxon>
        <taxon>Electrophorus</taxon>
    </lineage>
</organism>
<feature type="non-terminal residue" evidence="1">
    <location>
        <position position="1"/>
    </location>
</feature>
<dbReference type="AlphaFoldDB" id="A0AAD8ZWK1"/>
<keyword evidence="2" id="KW-1185">Reference proteome</keyword>
<gene>
    <name evidence="1" type="ORF">P4O66_004797</name>
</gene>
<dbReference type="EMBL" id="JAROKS010000001">
    <property type="protein sequence ID" value="KAK1806664.1"/>
    <property type="molecule type" value="Genomic_DNA"/>
</dbReference>
<comment type="caution">
    <text evidence="1">The sequence shown here is derived from an EMBL/GenBank/DDBJ whole genome shotgun (WGS) entry which is preliminary data.</text>
</comment>
<dbReference type="Proteomes" id="UP001239994">
    <property type="component" value="Unassembled WGS sequence"/>
</dbReference>
<reference evidence="1" key="1">
    <citation type="submission" date="2023-03" db="EMBL/GenBank/DDBJ databases">
        <title>Electrophorus voltai genome.</title>
        <authorList>
            <person name="Bian C."/>
        </authorList>
    </citation>
    <scope>NUCLEOTIDE SEQUENCE</scope>
    <source>
        <strain evidence="1">CB-2022</strain>
        <tissue evidence="1">Muscle</tissue>
    </source>
</reference>
<evidence type="ECO:0000313" key="1">
    <source>
        <dbReference type="EMBL" id="KAK1806664.1"/>
    </source>
</evidence>
<proteinExistence type="predicted"/>
<accession>A0AAD8ZWK1</accession>
<sequence length="362" mass="38806">FLLCGWALRSRAAQHRERQEDRSHSGYSAPSGLEDLTCGRIPGSPSSVLTVIRHGATEECYGAGCQATLATRETWAREQGPRQLVKKSAAPLAPVKQAHLEVICSCPRDCLYGKNMVIIKQEEGGAHSGVTCVSSEVSVPLHALLREENTAEASPPSPYFQCCGAFVTGSSSSSPVLGRYVCDRLLLLLRPSDTSAMAGLLFTVLGGRHPVPCLLAPGLVRCVPWRPMACPASGRPLTCYLVLLQSLLLLLLPRGVPCGGAEGPPESPCHRAEHPFISHTVVQKELKYEPCGVPGRFCYPTLVTLFLFFAPQCSVKQYTFAVIDGVDLSLPVCPGPGRDREFVGSVIPAEPFAGDCGKVALR</sequence>
<name>A0AAD8ZWK1_9TELE</name>